<feature type="binding site" evidence="15">
    <location>
        <position position="129"/>
    </location>
    <ligand>
        <name>ATP</name>
        <dbReference type="ChEBI" id="CHEBI:30616"/>
        <label>1</label>
    </ligand>
</feature>
<feature type="binding site" evidence="15">
    <location>
        <position position="211"/>
    </location>
    <ligand>
        <name>ATP</name>
        <dbReference type="ChEBI" id="CHEBI:30616"/>
        <label>1</label>
    </ligand>
</feature>
<dbReference type="Pfam" id="PF02787">
    <property type="entry name" value="CPSase_L_D3"/>
    <property type="match status" value="1"/>
</dbReference>
<dbReference type="SUPFAM" id="SSF52335">
    <property type="entry name" value="Methylglyoxal synthase-like"/>
    <property type="match status" value="1"/>
</dbReference>
<dbReference type="InterPro" id="IPR033937">
    <property type="entry name" value="MGS_CPS_CarB"/>
</dbReference>
<evidence type="ECO:0000313" key="18">
    <source>
        <dbReference type="EMBL" id="TQE93029.1"/>
    </source>
</evidence>
<accession>A0A540V8D5</accession>
<keyword evidence="6 15" id="KW-0028">Amino-acid biosynthesis</keyword>
<feature type="binding site" evidence="15">
    <location>
        <position position="302"/>
    </location>
    <ligand>
        <name>Mn(2+)</name>
        <dbReference type="ChEBI" id="CHEBI:29035"/>
        <label>2</label>
    </ligand>
</feature>
<dbReference type="FunFam" id="3.40.50.20:FF:000003">
    <property type="entry name" value="Carbamoyl-phosphate synthase large chain"/>
    <property type="match status" value="1"/>
</dbReference>
<dbReference type="InterPro" id="IPR058047">
    <property type="entry name" value="CPSase_preATP-grasp"/>
</dbReference>
<feature type="binding site" evidence="15">
    <location>
        <position position="302"/>
    </location>
    <ligand>
        <name>Mg(2+)</name>
        <dbReference type="ChEBI" id="CHEBI:18420"/>
        <label>2</label>
    </ligand>
</feature>
<dbReference type="Pfam" id="PF25596">
    <property type="entry name" value="CPSase_L_D1"/>
    <property type="match status" value="2"/>
</dbReference>
<dbReference type="EC" id="6.3.4.16" evidence="15"/>
<comment type="caution">
    <text evidence="15">Lacks conserved residue(s) required for the propagation of feature annotation.</text>
</comment>
<feature type="binding site" evidence="15">
    <location>
        <position position="822"/>
    </location>
    <ligand>
        <name>ATP</name>
        <dbReference type="ChEBI" id="CHEBI:30616"/>
        <label>2</label>
    </ligand>
</feature>
<comment type="function">
    <text evidence="15">Large subunit of the glutamine-dependent carbamoyl phosphate synthetase (CPSase). CPSase catalyzes the formation of carbamoyl phosphate from the ammonia moiety of glutamine, carbonate, and phosphate donated by ATP, constituting the first step of 2 biosynthetic pathways, one leading to arginine and/or urea and the other to pyrimidine nucleotides. The large subunit (synthetase) binds the substrates ammonia (free or transferred from glutamine from the small subunit), hydrogencarbonate and ATP and carries out an ATP-coupled ligase reaction, activating hydrogencarbonate by forming carboxy phosphate which reacts with ammonia to form carbamoyl phosphate.</text>
</comment>
<feature type="binding site" evidence="15">
    <location>
        <position position="286"/>
    </location>
    <ligand>
        <name>Mn(2+)</name>
        <dbReference type="ChEBI" id="CHEBI:29035"/>
        <label>1</label>
    </ligand>
</feature>
<feature type="binding site" evidence="15">
    <location>
        <position position="170"/>
    </location>
    <ligand>
        <name>ATP</name>
        <dbReference type="ChEBI" id="CHEBI:30616"/>
        <label>1</label>
    </ligand>
</feature>
<dbReference type="InterPro" id="IPR036897">
    <property type="entry name" value="CarbamoylP_synth_lsu_oligo_sf"/>
</dbReference>
<dbReference type="GO" id="GO:0005737">
    <property type="term" value="C:cytoplasm"/>
    <property type="evidence" value="ECO:0007669"/>
    <property type="project" value="TreeGrafter"/>
</dbReference>
<feature type="binding site" evidence="15">
    <location>
        <position position="286"/>
    </location>
    <ligand>
        <name>ATP</name>
        <dbReference type="ChEBI" id="CHEBI:30616"/>
        <label>1</label>
    </ligand>
</feature>
<feature type="region of interest" description="Allosteric domain" evidence="15">
    <location>
        <begin position="970"/>
        <end position="1113"/>
    </location>
</feature>
<dbReference type="FunCoup" id="A0A540V8D5">
    <property type="interactions" value="466"/>
</dbReference>
<dbReference type="InterPro" id="IPR036914">
    <property type="entry name" value="MGS-like_dom_sf"/>
</dbReference>
<feature type="binding site" evidence="15">
    <location>
        <position position="874"/>
    </location>
    <ligand>
        <name>ATP</name>
        <dbReference type="ChEBI" id="CHEBI:30616"/>
        <label>2</label>
    </ligand>
</feature>
<evidence type="ECO:0000256" key="4">
    <source>
        <dbReference type="ARBA" id="ARBA00022571"/>
    </source>
</evidence>
<dbReference type="Gene3D" id="3.30.470.20">
    <property type="entry name" value="ATP-grasp fold, B domain"/>
    <property type="match status" value="2"/>
</dbReference>
<feature type="binding site" evidence="15">
    <location>
        <position position="300"/>
    </location>
    <ligand>
        <name>Mg(2+)</name>
        <dbReference type="ChEBI" id="CHEBI:18420"/>
        <label>1</label>
    </ligand>
</feature>
<keyword evidence="9 15" id="KW-0547">Nucleotide-binding</keyword>
<keyword evidence="7" id="KW-0479">Metal-binding</keyword>
<evidence type="ECO:0000256" key="11">
    <source>
        <dbReference type="ARBA" id="ARBA00022842"/>
    </source>
</evidence>
<dbReference type="NCBIfam" id="TIGR01369">
    <property type="entry name" value="CPSaseII_lrg"/>
    <property type="match status" value="1"/>
</dbReference>
<feature type="binding site" evidence="15">
    <location>
        <position position="794"/>
    </location>
    <ligand>
        <name>ATP</name>
        <dbReference type="ChEBI" id="CHEBI:30616"/>
        <label>2</label>
    </ligand>
</feature>
<feature type="region of interest" description="Carboxyphosphate synthetic domain" evidence="15">
    <location>
        <begin position="1"/>
        <end position="403"/>
    </location>
</feature>
<feature type="binding site" evidence="15">
    <location>
        <position position="216"/>
    </location>
    <ligand>
        <name>ATP</name>
        <dbReference type="ChEBI" id="CHEBI:30616"/>
        <label>1</label>
    </ligand>
</feature>
<feature type="domain" description="ATP-grasp" evidence="16">
    <location>
        <begin position="133"/>
        <end position="329"/>
    </location>
</feature>
<dbReference type="SUPFAM" id="SSF56059">
    <property type="entry name" value="Glutathione synthetase ATP-binding domain-like"/>
    <property type="match status" value="2"/>
</dbReference>
<dbReference type="Pfam" id="PF02786">
    <property type="entry name" value="CPSase_L_D2"/>
    <property type="match status" value="2"/>
</dbReference>
<name>A0A540V8D5_9CHLR</name>
<dbReference type="SMART" id="SM01096">
    <property type="entry name" value="CPSase_L_D3"/>
    <property type="match status" value="1"/>
</dbReference>
<evidence type="ECO:0000256" key="12">
    <source>
        <dbReference type="ARBA" id="ARBA00022975"/>
    </source>
</evidence>
<dbReference type="Gene3D" id="3.40.50.1380">
    <property type="entry name" value="Methylglyoxal synthase-like domain"/>
    <property type="match status" value="1"/>
</dbReference>
<comment type="pathway">
    <text evidence="15">Pyrimidine metabolism; UMP biosynthesis via de novo pathway; (S)-dihydroorotate from bicarbonate: step 1/3.</text>
</comment>
<dbReference type="InterPro" id="IPR005480">
    <property type="entry name" value="CPSase_lsu_oligo"/>
</dbReference>
<dbReference type="PROSITE" id="PS00867">
    <property type="entry name" value="CPSASE_2"/>
    <property type="match status" value="2"/>
</dbReference>
<dbReference type="Proteomes" id="UP000317371">
    <property type="component" value="Unassembled WGS sequence"/>
</dbReference>
<gene>
    <name evidence="15 18" type="primary">carB</name>
    <name evidence="18" type="ORF">FKZ61_23210</name>
</gene>
<feature type="binding site" evidence="15">
    <location>
        <position position="244"/>
    </location>
    <ligand>
        <name>ATP</name>
        <dbReference type="ChEBI" id="CHEBI:30616"/>
        <label>1</label>
    </ligand>
</feature>
<feature type="binding site" evidence="15">
    <location>
        <position position="819"/>
    </location>
    <ligand>
        <name>ATP</name>
        <dbReference type="ChEBI" id="CHEBI:30616"/>
        <label>2</label>
    </ligand>
</feature>
<dbReference type="InterPro" id="IPR011607">
    <property type="entry name" value="MGS-like_dom"/>
</dbReference>
<dbReference type="Pfam" id="PF02142">
    <property type="entry name" value="MGS"/>
    <property type="match status" value="1"/>
</dbReference>
<comment type="catalytic activity">
    <reaction evidence="15">
        <text>hydrogencarbonate + L-glutamine + 2 ATP + H2O = carbamoyl phosphate + L-glutamate + 2 ADP + phosphate + 2 H(+)</text>
        <dbReference type="Rhea" id="RHEA:18633"/>
        <dbReference type="ChEBI" id="CHEBI:15377"/>
        <dbReference type="ChEBI" id="CHEBI:15378"/>
        <dbReference type="ChEBI" id="CHEBI:17544"/>
        <dbReference type="ChEBI" id="CHEBI:29985"/>
        <dbReference type="ChEBI" id="CHEBI:30616"/>
        <dbReference type="ChEBI" id="CHEBI:43474"/>
        <dbReference type="ChEBI" id="CHEBI:58228"/>
        <dbReference type="ChEBI" id="CHEBI:58359"/>
        <dbReference type="ChEBI" id="CHEBI:456216"/>
        <dbReference type="EC" id="6.3.5.5"/>
    </reaction>
</comment>
<feature type="domain" description="ATP-grasp" evidence="16">
    <location>
        <begin position="712"/>
        <end position="903"/>
    </location>
</feature>
<dbReference type="EMBL" id="VIGC01000057">
    <property type="protein sequence ID" value="TQE93029.1"/>
    <property type="molecule type" value="Genomic_DNA"/>
</dbReference>
<proteinExistence type="inferred from homology"/>
<comment type="cofactor">
    <cofactor evidence="15">
        <name>Mg(2+)</name>
        <dbReference type="ChEBI" id="CHEBI:18420"/>
    </cofactor>
    <cofactor evidence="15">
        <name>Mn(2+)</name>
        <dbReference type="ChEBI" id="CHEBI:29035"/>
    </cofactor>
    <text evidence="15">Binds 4 Mg(2+) or Mn(2+) ions per subunit.</text>
</comment>
<feature type="binding site" evidence="15">
    <location>
        <position position="243"/>
    </location>
    <ligand>
        <name>ATP</name>
        <dbReference type="ChEBI" id="CHEBI:30616"/>
        <label>1</label>
    </ligand>
</feature>
<feature type="binding site" evidence="15">
    <location>
        <position position="821"/>
    </location>
    <ligand>
        <name>ATP</name>
        <dbReference type="ChEBI" id="CHEBI:30616"/>
        <label>2</label>
    </ligand>
</feature>
<dbReference type="AlphaFoldDB" id="A0A540V8D5"/>
<evidence type="ECO:0000259" key="17">
    <source>
        <dbReference type="PROSITE" id="PS51855"/>
    </source>
</evidence>
<dbReference type="InterPro" id="IPR016185">
    <property type="entry name" value="PreATP-grasp_dom_sf"/>
</dbReference>
<dbReference type="UniPathway" id="UPA00068">
    <property type="reaction ID" value="UER00171"/>
</dbReference>
<sequence length="1113" mass="121440">MPKRTDISSILIIGSGPIVIGQACEFDYSGAQACKALRQEGYRVILVNSNPATIMTDPEMADVTYVEPLTVEILEKIIAKERPDALLPTVGGQTGLNLAVALAEAGILDRYGVELIGANLRAMQVAEDRELFKAAMTEVGLESPRSGIARSLEEARRIAQEIGRYPIFIRPSFTLGGSGAGTVFTPQEFDEKVLWGLKESPVHRVLIEESLIGWKEYELEVMRDSADNFVVVCSIENLDPMGVHTGDSITVAPVQTLTDKEYQRLRDQARLVMRAVGVETGGSNVQFAVDPKTGRTVVIEMNPRVSRSSALASKATGFPIAKLAAKVAVGYTLDELKNDITQQTVAAFEPSIDYVVVKIPRWAFEKFPGVDRELGPQMKSVGEVMAIGRTFKEALQKGLRSLEIGRDGLGPMERDENGHFRGYDEKIELHDLLRIPNRDRLFAVYEALKRGDSPATVCQLTGYDPWFVAQMAEIIQFEQSLERLDAPTLRQAKRLGFSDSQLARMVNERMAQGKLVLPERQATNGDTPPENAELSTPVSETDIRALRKKLQVLPTYHQVDTCAAEFEAYTPYLYSSYESESEAPPTDRRKVIILGGGPNRIGQGIEFDYCCVHASFALQELGYETIMVNCNPETVSTDYDTSDRLYFEPLTFEDVLNIVERESSRGELAGVIVQFGGQTPLNLATSLQRAGVPILGTPPDAIDLAEDRDRFGALLDELSIPAPAHGTARTTEDAVAVAGRIGYPVVVRPSYVLGGRAMAIVDDEAALRRYMAEAVAVSMDKPILIDQFLEDAYEVDVDAICDGERVIIGGIMQHIEEAGIHSGDSACVLPPYKISNYHLNIIREYTEKLGMALGVRGLMNVQYAIKDDVVYVLEVNPRASRTVPFVSKATGVPLAKLAAKVMLGKSLAELGLVVEPPLDGFFVKEAVLPWKKFTGIDALLGPEMRSTGEVMGHAASFGHAFAKSQLAAGTGLPLSGGVLITVNDFDKGGALKIARDLHRLGFTIYATAGTGALISRSGIPVTILAKAITGAQGYTTLDAMRDGKIQLIINTPLGPDSREDGAKIRRLATRMEIPLITTLSAAQAAVSGIRAMRQQELKVRSLQEHYEKQKQRV</sequence>
<dbReference type="CDD" id="cd01424">
    <property type="entry name" value="MGS_CPS_II"/>
    <property type="match status" value="1"/>
</dbReference>
<feature type="binding site" evidence="15">
    <location>
        <position position="876"/>
    </location>
    <ligand>
        <name>Mg(2+)</name>
        <dbReference type="ChEBI" id="CHEBI:18420"/>
        <label>4</label>
    </ligand>
</feature>
<dbReference type="PROSITE" id="PS50975">
    <property type="entry name" value="ATP_GRASP"/>
    <property type="match status" value="2"/>
</dbReference>
<comment type="pathway">
    <text evidence="2 15">Amino-acid biosynthesis; L-arginine biosynthesis; carbamoyl phosphate from bicarbonate: step 1/1.</text>
</comment>
<feature type="domain" description="MGS-like" evidence="17">
    <location>
        <begin position="970"/>
        <end position="1112"/>
    </location>
</feature>
<comment type="cofactor">
    <cofactor evidence="1">
        <name>Mn(2+)</name>
        <dbReference type="ChEBI" id="CHEBI:29035"/>
    </cofactor>
</comment>
<dbReference type="SUPFAM" id="SSF52440">
    <property type="entry name" value="PreATP-grasp domain"/>
    <property type="match status" value="2"/>
</dbReference>
<evidence type="ECO:0000256" key="15">
    <source>
        <dbReference type="HAMAP-Rule" id="MF_01210"/>
    </source>
</evidence>
<keyword evidence="13" id="KW-0464">Manganese</keyword>
<evidence type="ECO:0000256" key="7">
    <source>
        <dbReference type="ARBA" id="ARBA00022723"/>
    </source>
</evidence>
<evidence type="ECO:0000256" key="3">
    <source>
        <dbReference type="ARBA" id="ARBA00009799"/>
    </source>
</evidence>
<feature type="binding site" evidence="15">
    <location>
        <position position="862"/>
    </location>
    <ligand>
        <name>Mn(2+)</name>
        <dbReference type="ChEBI" id="CHEBI:29035"/>
        <label>3</label>
    </ligand>
</feature>
<dbReference type="FunFam" id="3.40.50.20:FF:000001">
    <property type="entry name" value="Carbamoyl-phosphate synthase large chain"/>
    <property type="match status" value="1"/>
</dbReference>
<feature type="binding site" evidence="15">
    <location>
        <position position="748"/>
    </location>
    <ligand>
        <name>ATP</name>
        <dbReference type="ChEBI" id="CHEBI:30616"/>
        <label>2</label>
    </ligand>
</feature>
<feature type="binding site" evidence="15">
    <location>
        <position position="789"/>
    </location>
    <ligand>
        <name>ATP</name>
        <dbReference type="ChEBI" id="CHEBI:30616"/>
        <label>2</label>
    </ligand>
</feature>
<dbReference type="EC" id="6.3.5.5" evidence="15"/>
<dbReference type="PROSITE" id="PS51257">
    <property type="entry name" value="PROKAR_LIPOPROTEIN"/>
    <property type="match status" value="1"/>
</dbReference>
<dbReference type="OrthoDB" id="9804197at2"/>
<evidence type="ECO:0000313" key="19">
    <source>
        <dbReference type="Proteomes" id="UP000317371"/>
    </source>
</evidence>
<dbReference type="GO" id="GO:0006541">
    <property type="term" value="P:glutamine metabolic process"/>
    <property type="evidence" value="ECO:0007669"/>
    <property type="project" value="TreeGrafter"/>
</dbReference>
<keyword evidence="10 15" id="KW-0067">ATP-binding</keyword>
<dbReference type="PROSITE" id="PS51855">
    <property type="entry name" value="MGS"/>
    <property type="match status" value="1"/>
</dbReference>
<dbReference type="HAMAP" id="MF_01210_B">
    <property type="entry name" value="CPSase_L_chain_B"/>
    <property type="match status" value="1"/>
</dbReference>
<dbReference type="NCBIfam" id="NF003671">
    <property type="entry name" value="PRK05294.1"/>
    <property type="match status" value="1"/>
</dbReference>
<dbReference type="FunFam" id="3.30.470.20:FF:000007">
    <property type="entry name" value="Carbamoyl-phosphate synthase large chain"/>
    <property type="match status" value="1"/>
</dbReference>
<feature type="binding site" evidence="15">
    <location>
        <position position="176"/>
    </location>
    <ligand>
        <name>ATP</name>
        <dbReference type="ChEBI" id="CHEBI:30616"/>
        <label>1</label>
    </ligand>
</feature>
<comment type="caution">
    <text evidence="18">The sequence shown here is derived from an EMBL/GenBank/DDBJ whole genome shotgun (WGS) entry which is preliminary data.</text>
</comment>
<dbReference type="SUPFAM" id="SSF48108">
    <property type="entry name" value="Carbamoyl phosphate synthetase, large subunit connection domain"/>
    <property type="match status" value="1"/>
</dbReference>
<dbReference type="PROSITE" id="PS00866">
    <property type="entry name" value="CPSASE_1"/>
    <property type="match status" value="1"/>
</dbReference>
<dbReference type="InterPro" id="IPR011761">
    <property type="entry name" value="ATP-grasp"/>
</dbReference>
<evidence type="ECO:0000256" key="6">
    <source>
        <dbReference type="ARBA" id="ARBA00022605"/>
    </source>
</evidence>
<evidence type="ECO:0000256" key="8">
    <source>
        <dbReference type="ARBA" id="ARBA00022737"/>
    </source>
</evidence>
<dbReference type="GO" id="GO:0005524">
    <property type="term" value="F:ATP binding"/>
    <property type="evidence" value="ECO:0007669"/>
    <property type="project" value="UniProtKB-UniRule"/>
</dbReference>
<feature type="binding site" evidence="15">
    <location>
        <position position="209"/>
    </location>
    <ligand>
        <name>ATP</name>
        <dbReference type="ChEBI" id="CHEBI:30616"/>
        <label>1</label>
    </ligand>
</feature>
<evidence type="ECO:0000256" key="10">
    <source>
        <dbReference type="ARBA" id="ARBA00022840"/>
    </source>
</evidence>
<dbReference type="PRINTS" id="PR00098">
    <property type="entry name" value="CPSASE"/>
</dbReference>
<evidence type="ECO:0000256" key="14">
    <source>
        <dbReference type="ARBA" id="ARBA00047359"/>
    </source>
</evidence>
<feature type="binding site" evidence="15">
    <location>
        <position position="862"/>
    </location>
    <ligand>
        <name>ATP</name>
        <dbReference type="ChEBI" id="CHEBI:30616"/>
        <label>2</label>
    </ligand>
</feature>
<feature type="binding site" evidence="15">
    <location>
        <position position="300"/>
    </location>
    <ligand>
        <name>ATP</name>
        <dbReference type="ChEBI" id="CHEBI:30616"/>
        <label>1</label>
    </ligand>
</feature>
<evidence type="ECO:0000256" key="9">
    <source>
        <dbReference type="ARBA" id="ARBA00022741"/>
    </source>
</evidence>
<feature type="binding site" evidence="15">
    <location>
        <position position="242"/>
    </location>
    <ligand>
        <name>ATP</name>
        <dbReference type="ChEBI" id="CHEBI:30616"/>
        <label>1</label>
    </ligand>
</feature>
<dbReference type="GO" id="GO:0006526">
    <property type="term" value="P:L-arginine biosynthetic process"/>
    <property type="evidence" value="ECO:0007669"/>
    <property type="project" value="UniProtKB-UniRule"/>
</dbReference>
<dbReference type="SMART" id="SM00851">
    <property type="entry name" value="MGS"/>
    <property type="match status" value="1"/>
</dbReference>
<evidence type="ECO:0000256" key="1">
    <source>
        <dbReference type="ARBA" id="ARBA00001936"/>
    </source>
</evidence>
<dbReference type="GO" id="GO:0046872">
    <property type="term" value="F:metal ion binding"/>
    <property type="evidence" value="ECO:0007669"/>
    <property type="project" value="UniProtKB-KW"/>
</dbReference>
<keyword evidence="4 15" id="KW-0055">Arginine biosynthesis</keyword>
<keyword evidence="11" id="KW-0460">Magnesium</keyword>
<dbReference type="FunFam" id="3.30.470.20:FF:000013">
    <property type="entry name" value="Carbamoyl-phosphate synthase large chain"/>
    <property type="match status" value="1"/>
</dbReference>
<dbReference type="GO" id="GO:0004087">
    <property type="term" value="F:carbamoyl-phosphate synthase (ammonia) activity"/>
    <property type="evidence" value="ECO:0007669"/>
    <property type="project" value="UniProtKB-EC"/>
</dbReference>
<comment type="subunit">
    <text evidence="15">Composed of two chains; the small (or glutamine) chain promotes the hydrolysis of glutamine to ammonia, which is used by the large (or ammonia) chain to synthesize carbamoyl phosphate. Tetramer of heterodimers (alpha,beta)4.</text>
</comment>
<feature type="binding site" evidence="15">
    <location>
        <position position="820"/>
    </location>
    <ligand>
        <name>ATP</name>
        <dbReference type="ChEBI" id="CHEBI:30616"/>
        <label>2</label>
    </ligand>
</feature>
<organism evidence="18 19">
    <name type="scientific">Litorilinea aerophila</name>
    <dbReference type="NCBI Taxonomy" id="1204385"/>
    <lineage>
        <taxon>Bacteria</taxon>
        <taxon>Bacillati</taxon>
        <taxon>Chloroflexota</taxon>
        <taxon>Caldilineae</taxon>
        <taxon>Caldilineales</taxon>
        <taxon>Caldilineaceae</taxon>
        <taxon>Litorilinea</taxon>
    </lineage>
</organism>
<evidence type="ECO:0000256" key="13">
    <source>
        <dbReference type="ARBA" id="ARBA00023211"/>
    </source>
</evidence>
<feature type="binding site" evidence="15">
    <location>
        <position position="787"/>
    </location>
    <ligand>
        <name>ATP</name>
        <dbReference type="ChEBI" id="CHEBI:30616"/>
        <label>2</label>
    </ligand>
</feature>
<dbReference type="PANTHER" id="PTHR11405">
    <property type="entry name" value="CARBAMOYLTRANSFERASE FAMILY MEMBER"/>
    <property type="match status" value="1"/>
</dbReference>
<feature type="binding site" evidence="15">
    <location>
        <position position="874"/>
    </location>
    <ligand>
        <name>Mn(2+)</name>
        <dbReference type="ChEBI" id="CHEBI:29035"/>
        <label>4</label>
    </ligand>
</feature>
<comment type="domain">
    <text evidence="15">The large subunit is composed of 2 ATP-grasp domains that are involved in binding the 2 ATP molecules needed for carbamoyl phosphate synthesis. The N-terminal ATP-grasp domain (referred to as the carboxyphosphate synthetic component) catalyzes the ATP-dependent phosphorylation of hydrogencarbonate to carboxyphosphate and the subsequent nucleophilic attack by ammonia to form a carbamate intermediate. The C-terminal ATP-grasp domain (referred to as the carbamoyl phosphate synthetic component) then catalyzes the phosphorylation of carbamate with the second ATP to form the end product carbamoyl phosphate. The reactive and unstable enzyme intermediates are sequentially channeled from one active site to the next through the interior of the protein over a distance of at least 96 A.</text>
</comment>
<dbReference type="UniPathway" id="UPA00070">
    <property type="reaction ID" value="UER00115"/>
</dbReference>
<feature type="binding site" evidence="15">
    <location>
        <position position="876"/>
    </location>
    <ligand>
        <name>Mn(2+)</name>
        <dbReference type="ChEBI" id="CHEBI:29035"/>
        <label>4</label>
    </ligand>
</feature>
<dbReference type="InterPro" id="IPR005483">
    <property type="entry name" value="CPSase_dom"/>
</dbReference>
<dbReference type="InParanoid" id="A0A540V8D5"/>
<dbReference type="GO" id="GO:0044205">
    <property type="term" value="P:'de novo' UMP biosynthetic process"/>
    <property type="evidence" value="ECO:0007669"/>
    <property type="project" value="UniProtKB-UniRule"/>
</dbReference>
<feature type="binding site" evidence="15">
    <location>
        <position position="874"/>
    </location>
    <ligand>
        <name>Mg(2+)</name>
        <dbReference type="ChEBI" id="CHEBI:18420"/>
        <label>4</label>
    </ligand>
</feature>
<dbReference type="Gene3D" id="1.10.1030.10">
    <property type="entry name" value="Carbamoyl-phosphate synthetase, large subunit oligomerisation domain"/>
    <property type="match status" value="1"/>
</dbReference>
<comment type="similarity">
    <text evidence="3 15">Belongs to the CarB family.</text>
</comment>
<dbReference type="PANTHER" id="PTHR11405:SF53">
    <property type="entry name" value="CARBAMOYL-PHOSPHATE SYNTHASE [AMMONIA], MITOCHONDRIAL"/>
    <property type="match status" value="1"/>
</dbReference>
<feature type="binding site" evidence="15">
    <location>
        <position position="862"/>
    </location>
    <ligand>
        <name>Mg(2+)</name>
        <dbReference type="ChEBI" id="CHEBI:18420"/>
        <label>3</label>
    </ligand>
</feature>
<dbReference type="GO" id="GO:0004088">
    <property type="term" value="F:carbamoyl-phosphate synthase (glutamine-hydrolyzing) activity"/>
    <property type="evidence" value="ECO:0007669"/>
    <property type="project" value="UniProtKB-UniRule"/>
</dbReference>
<feature type="binding site" evidence="15">
    <location>
        <position position="300"/>
    </location>
    <ligand>
        <name>Mn(2+)</name>
        <dbReference type="ChEBI" id="CHEBI:29035"/>
        <label>2</label>
    </ligand>
</feature>
<feature type="binding site" evidence="15">
    <location>
        <position position="874"/>
    </location>
    <ligand>
        <name>Mn(2+)</name>
        <dbReference type="ChEBI" id="CHEBI:29035"/>
        <label>3</label>
    </ligand>
</feature>
<keyword evidence="12 15" id="KW-0665">Pyrimidine biosynthesis</keyword>
<evidence type="ECO:0000256" key="5">
    <source>
        <dbReference type="ARBA" id="ARBA00022598"/>
    </source>
</evidence>
<keyword evidence="19" id="KW-1185">Reference proteome</keyword>
<feature type="binding site" evidence="15">
    <location>
        <position position="300"/>
    </location>
    <ligand>
        <name>Mn(2+)</name>
        <dbReference type="ChEBI" id="CHEBI:29035"/>
        <label>1</label>
    </ligand>
</feature>
<dbReference type="RefSeq" id="WP_141612566.1">
    <property type="nucleotide sequence ID" value="NZ_VIGC02000057.1"/>
</dbReference>
<reference evidence="18 19" key="1">
    <citation type="submission" date="2019-06" db="EMBL/GenBank/DDBJ databases">
        <title>Genome sequence of Litorilinea aerophila BAA-2444.</title>
        <authorList>
            <person name="Maclea K.S."/>
            <person name="Maurais E.G."/>
            <person name="Iannazzi L.C."/>
        </authorList>
    </citation>
    <scope>NUCLEOTIDE SEQUENCE [LARGE SCALE GENOMIC DNA]</scope>
    <source>
        <strain evidence="18 19">ATCC BAA-2444</strain>
    </source>
</reference>
<feature type="binding site" evidence="15">
    <location>
        <position position="286"/>
    </location>
    <ligand>
        <name>Mg(2+)</name>
        <dbReference type="ChEBI" id="CHEBI:18420"/>
        <label>1</label>
    </ligand>
</feature>
<feature type="binding site" evidence="15">
    <location>
        <position position="177"/>
    </location>
    <ligand>
        <name>ATP</name>
        <dbReference type="ChEBI" id="CHEBI:30616"/>
        <label>1</label>
    </ligand>
</feature>
<evidence type="ECO:0000259" key="16">
    <source>
        <dbReference type="PROSITE" id="PS50975"/>
    </source>
</evidence>
<dbReference type="InterPro" id="IPR006275">
    <property type="entry name" value="CPSase_lsu"/>
</dbReference>
<comment type="catalytic activity">
    <reaction evidence="14 15">
        <text>hydrogencarbonate + NH4(+) + 2 ATP = carbamoyl phosphate + 2 ADP + phosphate + 2 H(+)</text>
        <dbReference type="Rhea" id="RHEA:18029"/>
        <dbReference type="ChEBI" id="CHEBI:15378"/>
        <dbReference type="ChEBI" id="CHEBI:17544"/>
        <dbReference type="ChEBI" id="CHEBI:28938"/>
        <dbReference type="ChEBI" id="CHEBI:30616"/>
        <dbReference type="ChEBI" id="CHEBI:43474"/>
        <dbReference type="ChEBI" id="CHEBI:58228"/>
        <dbReference type="ChEBI" id="CHEBI:456216"/>
        <dbReference type="EC" id="6.3.4.16"/>
    </reaction>
</comment>
<feature type="binding site" evidence="15">
    <location>
        <position position="300"/>
    </location>
    <ligand>
        <name>Mg(2+)</name>
        <dbReference type="ChEBI" id="CHEBI:18420"/>
        <label>2</label>
    </ligand>
</feature>
<protein>
    <recommendedName>
        <fullName evidence="15">Carbamoyl phosphate synthase large chain</fullName>
        <ecNumber evidence="15">6.3.4.16</ecNumber>
        <ecNumber evidence="15">6.3.5.5</ecNumber>
    </recommendedName>
    <alternativeName>
        <fullName evidence="15">Carbamoyl phosphate synthetase ammonia chain</fullName>
    </alternativeName>
</protein>
<keyword evidence="8 15" id="KW-0677">Repeat</keyword>
<dbReference type="Gene3D" id="3.40.50.20">
    <property type="match status" value="2"/>
</dbReference>
<dbReference type="FunFam" id="3.30.1490.20:FF:000001">
    <property type="entry name" value="Carbamoyl-phosphate synthase large chain"/>
    <property type="match status" value="1"/>
</dbReference>
<feature type="binding site" evidence="15">
    <location>
        <position position="874"/>
    </location>
    <ligand>
        <name>Mg(2+)</name>
        <dbReference type="ChEBI" id="CHEBI:18420"/>
        <label>3</label>
    </ligand>
</feature>
<dbReference type="HAMAP" id="MF_01210_A">
    <property type="entry name" value="CPSase_L_chain_A"/>
    <property type="match status" value="1"/>
</dbReference>
<keyword evidence="5 15" id="KW-0436">Ligase</keyword>
<dbReference type="InterPro" id="IPR005479">
    <property type="entry name" value="CPAse_ATP-bd"/>
</dbReference>
<evidence type="ECO:0000256" key="2">
    <source>
        <dbReference type="ARBA" id="ARBA00005077"/>
    </source>
</evidence>